<name>A0A067J8N2_JATCU</name>
<protein>
    <submittedName>
        <fullName evidence="4">Uncharacterized protein</fullName>
    </submittedName>
</protein>
<dbReference type="KEGG" id="jcu:105650686"/>
<dbReference type="Gene3D" id="3.30.559.10">
    <property type="entry name" value="Chloramphenicol acetyltransferase-like domain"/>
    <property type="match status" value="2"/>
</dbReference>
<dbReference type="OrthoDB" id="1932220at2759"/>
<keyword evidence="2" id="KW-0808">Transferase</keyword>
<comment type="similarity">
    <text evidence="1">Belongs to the plant acyltransferase family.</text>
</comment>
<evidence type="ECO:0000256" key="2">
    <source>
        <dbReference type="ARBA" id="ARBA00022679"/>
    </source>
</evidence>
<evidence type="ECO:0000256" key="1">
    <source>
        <dbReference type="ARBA" id="ARBA00009861"/>
    </source>
</evidence>
<dbReference type="Proteomes" id="UP000027138">
    <property type="component" value="Unassembled WGS sequence"/>
</dbReference>
<reference evidence="4 5" key="1">
    <citation type="journal article" date="2014" name="PLoS ONE">
        <title>Global Analysis of Gene Expression Profiles in Physic Nut (Jatropha curcas L.) Seedlings Exposed to Salt Stress.</title>
        <authorList>
            <person name="Zhang L."/>
            <person name="Zhang C."/>
            <person name="Wu P."/>
            <person name="Chen Y."/>
            <person name="Li M."/>
            <person name="Jiang H."/>
            <person name="Wu G."/>
        </authorList>
    </citation>
    <scope>NUCLEOTIDE SEQUENCE [LARGE SCALE GENOMIC DNA]</scope>
    <source>
        <strain evidence="5">cv. GZQX0401</strain>
        <tissue evidence="4">Young leaves</tissue>
    </source>
</reference>
<proteinExistence type="inferred from homology"/>
<dbReference type="GO" id="GO:0016746">
    <property type="term" value="F:acyltransferase activity"/>
    <property type="evidence" value="ECO:0007669"/>
    <property type="project" value="UniProtKB-KW"/>
</dbReference>
<dbReference type="EMBL" id="KK920209">
    <property type="protein sequence ID" value="KDP20131.1"/>
    <property type="molecule type" value="Genomic_DNA"/>
</dbReference>
<dbReference type="InterPro" id="IPR023213">
    <property type="entry name" value="CAT-like_dom_sf"/>
</dbReference>
<dbReference type="AlphaFoldDB" id="A0A067J8N2"/>
<keyword evidence="5" id="KW-1185">Reference proteome</keyword>
<sequence>MTNMQLEIISKSCISPSSPTPPHLKTYKISLLDQFLPSGYFHMIIFYQNSQEPNIITERSLLLKQSLSETLSRFYPLAGKVKDRFSIDCNDEGVFYIEAKSNILLSQYLAQPDLTSLNKLLPNAIREYELSSGSHVALIQETTFACGGFAIGLCFSHNVCDGNGMQMFVKDWATTTRKSPTKHTHPYLDMESIFPQYTSFPSGVSFSTTLYAPFSKEGKHVMKRIVFNEFAIANLKAKASLNNINPNPSRVEVVTAILSKCLISSFKNKTGIDKPLAICHSMNLRRKVEPPLPECSFGNMIGFAGAVFTKKEKELSELVSELRQSMKKIDNDLLKKIRSGGEDGFIKYYNAMKELRNSYGSRGEVEFVGFSSGCNFGIYDSGFDFGWGKAIWAACLALDVDDLKAPLANFVFLMDRRIDKGVEAWVLMEEDDFDVLETDKELLQYASINPSPIY</sequence>
<gene>
    <name evidence="4" type="ORF">JCGZ_05900</name>
</gene>
<dbReference type="Pfam" id="PF02458">
    <property type="entry name" value="Transferase"/>
    <property type="match status" value="1"/>
</dbReference>
<accession>A0A067J8N2</accession>
<dbReference type="PANTHER" id="PTHR31623:SF33">
    <property type="entry name" value="STEMMADENINE O-ACETYLTRANSFERASE-LIKE"/>
    <property type="match status" value="1"/>
</dbReference>
<evidence type="ECO:0000313" key="4">
    <source>
        <dbReference type="EMBL" id="KDP20131.1"/>
    </source>
</evidence>
<evidence type="ECO:0000256" key="3">
    <source>
        <dbReference type="ARBA" id="ARBA00023315"/>
    </source>
</evidence>
<dbReference type="PANTHER" id="PTHR31623">
    <property type="entry name" value="F21J9.9"/>
    <property type="match status" value="1"/>
</dbReference>
<organism evidence="4 5">
    <name type="scientific">Jatropha curcas</name>
    <name type="common">Barbados nut</name>
    <dbReference type="NCBI Taxonomy" id="180498"/>
    <lineage>
        <taxon>Eukaryota</taxon>
        <taxon>Viridiplantae</taxon>
        <taxon>Streptophyta</taxon>
        <taxon>Embryophyta</taxon>
        <taxon>Tracheophyta</taxon>
        <taxon>Spermatophyta</taxon>
        <taxon>Magnoliopsida</taxon>
        <taxon>eudicotyledons</taxon>
        <taxon>Gunneridae</taxon>
        <taxon>Pentapetalae</taxon>
        <taxon>rosids</taxon>
        <taxon>fabids</taxon>
        <taxon>Malpighiales</taxon>
        <taxon>Euphorbiaceae</taxon>
        <taxon>Crotonoideae</taxon>
        <taxon>Jatropheae</taxon>
        <taxon>Jatropha</taxon>
    </lineage>
</organism>
<evidence type="ECO:0000313" key="5">
    <source>
        <dbReference type="Proteomes" id="UP000027138"/>
    </source>
</evidence>
<keyword evidence="3" id="KW-0012">Acyltransferase</keyword>